<dbReference type="InterPro" id="IPR009061">
    <property type="entry name" value="DNA-bd_dom_put_sf"/>
</dbReference>
<gene>
    <name evidence="6" type="ORF">GCM10009801_25760</name>
</gene>
<evidence type="ECO:0000256" key="3">
    <source>
        <dbReference type="ARBA" id="ARBA00023125"/>
    </source>
</evidence>
<dbReference type="PROSITE" id="PS50937">
    <property type="entry name" value="HTH_MERR_2"/>
    <property type="match status" value="1"/>
</dbReference>
<evidence type="ECO:0000256" key="2">
    <source>
        <dbReference type="ARBA" id="ARBA00023015"/>
    </source>
</evidence>
<dbReference type="RefSeq" id="WP_344527329.1">
    <property type="nucleotide sequence ID" value="NZ_BAAAPE010000007.1"/>
</dbReference>
<dbReference type="Pfam" id="PF13411">
    <property type="entry name" value="MerR_1"/>
    <property type="match status" value="1"/>
</dbReference>
<dbReference type="InterPro" id="IPR047057">
    <property type="entry name" value="MerR_fam"/>
</dbReference>
<comment type="caution">
    <text evidence="6">The sequence shown here is derived from an EMBL/GenBank/DDBJ whole genome shotgun (WGS) entry which is preliminary data.</text>
</comment>
<evidence type="ECO:0000259" key="5">
    <source>
        <dbReference type="PROSITE" id="PS50937"/>
    </source>
</evidence>
<proteinExistence type="predicted"/>
<dbReference type="PANTHER" id="PTHR30204:SF69">
    <property type="entry name" value="MERR-FAMILY TRANSCRIPTIONAL REGULATOR"/>
    <property type="match status" value="1"/>
</dbReference>
<keyword evidence="7" id="KW-1185">Reference proteome</keyword>
<dbReference type="InterPro" id="IPR000551">
    <property type="entry name" value="MerR-type_HTH_dom"/>
</dbReference>
<keyword evidence="3" id="KW-0238">DNA-binding</keyword>
<evidence type="ECO:0000313" key="7">
    <source>
        <dbReference type="Proteomes" id="UP001500016"/>
    </source>
</evidence>
<evidence type="ECO:0000313" key="6">
    <source>
        <dbReference type="EMBL" id="GAA2072865.1"/>
    </source>
</evidence>
<name>A0ABN2VU44_9ACTN</name>
<accession>A0ABN2VU44</accession>
<dbReference type="EMBL" id="BAAAPE010000007">
    <property type="protein sequence ID" value="GAA2072865.1"/>
    <property type="molecule type" value="Genomic_DNA"/>
</dbReference>
<dbReference type="SMART" id="SM00422">
    <property type="entry name" value="HTH_MERR"/>
    <property type="match status" value="1"/>
</dbReference>
<keyword evidence="2" id="KW-0805">Transcription regulation</keyword>
<evidence type="ECO:0000256" key="1">
    <source>
        <dbReference type="ARBA" id="ARBA00022491"/>
    </source>
</evidence>
<sequence length="124" mass="13843">MRIGDAAASAGLTPRALRYYEEEGLLRPRRAPSGHREYGEADVRRLRVIRELLDAGLTIADVRSFAHILDGESAHGTESCAVGRVSLRRLAELDARIARLTMLRERLASRIEARFDTVFDTVVP</sequence>
<dbReference type="Proteomes" id="UP001500016">
    <property type="component" value="Unassembled WGS sequence"/>
</dbReference>
<keyword evidence="1" id="KW-0678">Repressor</keyword>
<feature type="domain" description="HTH merR-type" evidence="5">
    <location>
        <begin position="1"/>
        <end position="68"/>
    </location>
</feature>
<dbReference type="PANTHER" id="PTHR30204">
    <property type="entry name" value="REDOX-CYCLING DRUG-SENSING TRANSCRIPTIONAL ACTIVATOR SOXR"/>
    <property type="match status" value="1"/>
</dbReference>
<keyword evidence="4" id="KW-0804">Transcription</keyword>
<dbReference type="SUPFAM" id="SSF46955">
    <property type="entry name" value="Putative DNA-binding domain"/>
    <property type="match status" value="1"/>
</dbReference>
<dbReference type="PRINTS" id="PR00040">
    <property type="entry name" value="HTHMERR"/>
</dbReference>
<dbReference type="PROSITE" id="PS00552">
    <property type="entry name" value="HTH_MERR_1"/>
    <property type="match status" value="1"/>
</dbReference>
<organism evidence="6 7">
    <name type="scientific">Streptomyces albiaxialis</name>
    <dbReference type="NCBI Taxonomy" id="329523"/>
    <lineage>
        <taxon>Bacteria</taxon>
        <taxon>Bacillati</taxon>
        <taxon>Actinomycetota</taxon>
        <taxon>Actinomycetes</taxon>
        <taxon>Kitasatosporales</taxon>
        <taxon>Streptomycetaceae</taxon>
        <taxon>Streptomyces</taxon>
    </lineage>
</organism>
<protein>
    <submittedName>
        <fullName evidence="6">MerR family transcriptional regulator</fullName>
    </submittedName>
</protein>
<dbReference type="Gene3D" id="1.10.1660.10">
    <property type="match status" value="1"/>
</dbReference>
<evidence type="ECO:0000256" key="4">
    <source>
        <dbReference type="ARBA" id="ARBA00023163"/>
    </source>
</evidence>
<reference evidence="6 7" key="1">
    <citation type="journal article" date="2019" name="Int. J. Syst. Evol. Microbiol.">
        <title>The Global Catalogue of Microorganisms (GCM) 10K type strain sequencing project: providing services to taxonomists for standard genome sequencing and annotation.</title>
        <authorList>
            <consortium name="The Broad Institute Genomics Platform"/>
            <consortium name="The Broad Institute Genome Sequencing Center for Infectious Disease"/>
            <person name="Wu L."/>
            <person name="Ma J."/>
        </authorList>
    </citation>
    <scope>NUCLEOTIDE SEQUENCE [LARGE SCALE GENOMIC DNA]</scope>
    <source>
        <strain evidence="6 7">JCM 15478</strain>
    </source>
</reference>